<feature type="compositionally biased region" description="Basic and acidic residues" evidence="1">
    <location>
        <begin position="110"/>
        <end position="124"/>
    </location>
</feature>
<evidence type="ECO:0000313" key="2">
    <source>
        <dbReference type="EMBL" id="HIX67230.1"/>
    </source>
</evidence>
<feature type="region of interest" description="Disordered" evidence="1">
    <location>
        <begin position="1"/>
        <end position="36"/>
    </location>
</feature>
<dbReference type="EMBL" id="DXEM01000011">
    <property type="protein sequence ID" value="HIX67230.1"/>
    <property type="molecule type" value="Genomic_DNA"/>
</dbReference>
<feature type="compositionally biased region" description="Basic and acidic residues" evidence="1">
    <location>
        <begin position="11"/>
        <end position="24"/>
    </location>
</feature>
<sequence length="172" mass="19430">MANYENIMDANSRRTPSERRELAKKAGKASGRARRRKADFRKTLSMLLTAEIDNEDWKPVLESLGVECTLESALLMAQIKEAMNGNTKAAYFVAQYAGQSDQTVADDEEQKIRTDRAKRARDQEVGNDDNQDENIKNFLDAMRPTQEEMDDLFGSENEGEDDAEETEEAGEI</sequence>
<protein>
    <submittedName>
        <fullName evidence="2">Uncharacterized protein</fullName>
    </submittedName>
</protein>
<evidence type="ECO:0000256" key="1">
    <source>
        <dbReference type="SAM" id="MobiDB-lite"/>
    </source>
</evidence>
<dbReference type="Proteomes" id="UP000886721">
    <property type="component" value="Unassembled WGS sequence"/>
</dbReference>
<name>A0A9D1WUU0_9FIRM</name>
<feature type="compositionally biased region" description="Basic residues" evidence="1">
    <location>
        <begin position="25"/>
        <end position="36"/>
    </location>
</feature>
<accession>A0A9D1WUU0</accession>
<reference evidence="2" key="2">
    <citation type="submission" date="2021-04" db="EMBL/GenBank/DDBJ databases">
        <authorList>
            <person name="Gilroy R."/>
        </authorList>
    </citation>
    <scope>NUCLEOTIDE SEQUENCE</scope>
    <source>
        <strain evidence="2">CHK191-13928</strain>
    </source>
</reference>
<reference evidence="2" key="1">
    <citation type="journal article" date="2021" name="PeerJ">
        <title>Extensive microbial diversity within the chicken gut microbiome revealed by metagenomics and culture.</title>
        <authorList>
            <person name="Gilroy R."/>
            <person name="Ravi A."/>
            <person name="Getino M."/>
            <person name="Pursley I."/>
            <person name="Horton D.L."/>
            <person name="Alikhan N.F."/>
            <person name="Baker D."/>
            <person name="Gharbi K."/>
            <person name="Hall N."/>
            <person name="Watson M."/>
            <person name="Adriaenssens E.M."/>
            <person name="Foster-Nyarko E."/>
            <person name="Jarju S."/>
            <person name="Secka A."/>
            <person name="Antonio M."/>
            <person name="Oren A."/>
            <person name="Chaudhuri R.R."/>
            <person name="La Ragione R."/>
            <person name="Hildebrand F."/>
            <person name="Pallen M.J."/>
        </authorList>
    </citation>
    <scope>NUCLEOTIDE SEQUENCE</scope>
    <source>
        <strain evidence="2">CHK191-13928</strain>
    </source>
</reference>
<feature type="compositionally biased region" description="Acidic residues" evidence="1">
    <location>
        <begin position="147"/>
        <end position="172"/>
    </location>
</feature>
<proteinExistence type="predicted"/>
<dbReference type="AlphaFoldDB" id="A0A9D1WUU0"/>
<feature type="region of interest" description="Disordered" evidence="1">
    <location>
        <begin position="100"/>
        <end position="172"/>
    </location>
</feature>
<gene>
    <name evidence="2" type="ORF">H9735_03770</name>
</gene>
<organism evidence="2 3">
    <name type="scientific">Candidatus Anaerostipes excrementavium</name>
    <dbReference type="NCBI Taxonomy" id="2838463"/>
    <lineage>
        <taxon>Bacteria</taxon>
        <taxon>Bacillati</taxon>
        <taxon>Bacillota</taxon>
        <taxon>Clostridia</taxon>
        <taxon>Lachnospirales</taxon>
        <taxon>Lachnospiraceae</taxon>
        <taxon>Anaerostipes</taxon>
    </lineage>
</organism>
<evidence type="ECO:0000313" key="3">
    <source>
        <dbReference type="Proteomes" id="UP000886721"/>
    </source>
</evidence>
<comment type="caution">
    <text evidence="2">The sequence shown here is derived from an EMBL/GenBank/DDBJ whole genome shotgun (WGS) entry which is preliminary data.</text>
</comment>